<reference evidence="2" key="1">
    <citation type="submission" date="2020-07" db="EMBL/GenBank/DDBJ databases">
        <title>Genome sequence and genetic diversity analysis of an under-domesticated orphan crop, white fonio (Digitaria exilis).</title>
        <authorList>
            <person name="Bennetzen J.L."/>
            <person name="Chen S."/>
            <person name="Ma X."/>
            <person name="Wang X."/>
            <person name="Yssel A.E.J."/>
            <person name="Chaluvadi S.R."/>
            <person name="Johnson M."/>
            <person name="Gangashetty P."/>
            <person name="Hamidou F."/>
            <person name="Sanogo M.D."/>
            <person name="Zwaenepoel A."/>
            <person name="Wallace J."/>
            <person name="Van De Peer Y."/>
            <person name="Van Deynze A."/>
        </authorList>
    </citation>
    <scope>NUCLEOTIDE SEQUENCE</scope>
    <source>
        <tissue evidence="2">Leaves</tissue>
    </source>
</reference>
<sequence>MKAGEPAKVTRAGKERKKRDHQKDPLIVMHQFLFHSRPGLL</sequence>
<gene>
    <name evidence="2" type="ORF">HU200_055365</name>
</gene>
<dbReference type="OrthoDB" id="643347at2759"/>
<proteinExistence type="predicted"/>
<evidence type="ECO:0000313" key="3">
    <source>
        <dbReference type="Proteomes" id="UP000636709"/>
    </source>
</evidence>
<accession>A0A835AFV6</accession>
<dbReference type="Proteomes" id="UP000636709">
    <property type="component" value="Unassembled WGS sequence"/>
</dbReference>
<protein>
    <submittedName>
        <fullName evidence="2">Uncharacterized protein</fullName>
    </submittedName>
</protein>
<evidence type="ECO:0000256" key="1">
    <source>
        <dbReference type="SAM" id="MobiDB-lite"/>
    </source>
</evidence>
<comment type="caution">
    <text evidence="2">The sequence shown here is derived from an EMBL/GenBank/DDBJ whole genome shotgun (WGS) entry which is preliminary data.</text>
</comment>
<keyword evidence="3" id="KW-1185">Reference proteome</keyword>
<organism evidence="2 3">
    <name type="scientific">Digitaria exilis</name>
    <dbReference type="NCBI Taxonomy" id="1010633"/>
    <lineage>
        <taxon>Eukaryota</taxon>
        <taxon>Viridiplantae</taxon>
        <taxon>Streptophyta</taxon>
        <taxon>Embryophyta</taxon>
        <taxon>Tracheophyta</taxon>
        <taxon>Spermatophyta</taxon>
        <taxon>Magnoliopsida</taxon>
        <taxon>Liliopsida</taxon>
        <taxon>Poales</taxon>
        <taxon>Poaceae</taxon>
        <taxon>PACMAD clade</taxon>
        <taxon>Panicoideae</taxon>
        <taxon>Panicodae</taxon>
        <taxon>Paniceae</taxon>
        <taxon>Anthephorinae</taxon>
        <taxon>Digitaria</taxon>
    </lineage>
</organism>
<dbReference type="EMBL" id="JACEFO010002367">
    <property type="protein sequence ID" value="KAF8663553.1"/>
    <property type="molecule type" value="Genomic_DNA"/>
</dbReference>
<feature type="region of interest" description="Disordered" evidence="1">
    <location>
        <begin position="1"/>
        <end position="24"/>
    </location>
</feature>
<dbReference type="AlphaFoldDB" id="A0A835AFV6"/>
<name>A0A835AFV6_9POAL</name>
<evidence type="ECO:0000313" key="2">
    <source>
        <dbReference type="EMBL" id="KAF8663553.1"/>
    </source>
</evidence>